<evidence type="ECO:0000313" key="3">
    <source>
        <dbReference type="Proteomes" id="UP000091820"/>
    </source>
</evidence>
<dbReference type="VEuPathDB" id="VectorBase:GBRI012417"/>
<feature type="transmembrane region" description="Helical" evidence="1">
    <location>
        <begin position="77"/>
        <end position="106"/>
    </location>
</feature>
<dbReference type="Proteomes" id="UP000091820">
    <property type="component" value="Unassembled WGS sequence"/>
</dbReference>
<organism evidence="2 3">
    <name type="scientific">Glossina brevipalpis</name>
    <dbReference type="NCBI Taxonomy" id="37001"/>
    <lineage>
        <taxon>Eukaryota</taxon>
        <taxon>Metazoa</taxon>
        <taxon>Ecdysozoa</taxon>
        <taxon>Arthropoda</taxon>
        <taxon>Hexapoda</taxon>
        <taxon>Insecta</taxon>
        <taxon>Pterygota</taxon>
        <taxon>Neoptera</taxon>
        <taxon>Endopterygota</taxon>
        <taxon>Diptera</taxon>
        <taxon>Brachycera</taxon>
        <taxon>Muscomorpha</taxon>
        <taxon>Hippoboscoidea</taxon>
        <taxon>Glossinidae</taxon>
        <taxon>Glossina</taxon>
    </lineage>
</organism>
<proteinExistence type="predicted"/>
<accession>A0A1A9WAP4</accession>
<evidence type="ECO:0000313" key="2">
    <source>
        <dbReference type="EnsemblMetazoa" id="GBRI012417-PA"/>
    </source>
</evidence>
<keyword evidence="1" id="KW-1133">Transmembrane helix</keyword>
<protein>
    <submittedName>
        <fullName evidence="2">Uncharacterized protein</fullName>
    </submittedName>
</protein>
<keyword evidence="3" id="KW-1185">Reference proteome</keyword>
<keyword evidence="1" id="KW-0472">Membrane</keyword>
<reference evidence="2" key="2">
    <citation type="submission" date="2020-05" db="UniProtKB">
        <authorList>
            <consortium name="EnsemblMetazoa"/>
        </authorList>
    </citation>
    <scope>IDENTIFICATION</scope>
    <source>
        <strain evidence="2">IAEA</strain>
    </source>
</reference>
<dbReference type="EnsemblMetazoa" id="GBRI012417-RA">
    <property type="protein sequence ID" value="GBRI012417-PA"/>
    <property type="gene ID" value="GBRI012417"/>
</dbReference>
<sequence length="107" mass="11923">MSRKQYFHYFSEKTPKRMVLAVCSYSRHFQWAYVATGCMPAGNEGGDELFLCCVSVTARSFGERAIRLLRLNWSSSIACILFVVLSTLFLVGGVVLLSVAFVGIMVL</sequence>
<evidence type="ECO:0000256" key="1">
    <source>
        <dbReference type="SAM" id="Phobius"/>
    </source>
</evidence>
<name>A0A1A9WAP4_9MUSC</name>
<keyword evidence="1" id="KW-0812">Transmembrane</keyword>
<reference evidence="3" key="1">
    <citation type="submission" date="2014-03" db="EMBL/GenBank/DDBJ databases">
        <authorList>
            <person name="Aksoy S."/>
            <person name="Warren W."/>
            <person name="Wilson R.K."/>
        </authorList>
    </citation>
    <scope>NUCLEOTIDE SEQUENCE [LARGE SCALE GENOMIC DNA]</scope>
    <source>
        <strain evidence="3">IAEA</strain>
    </source>
</reference>
<dbReference type="AlphaFoldDB" id="A0A1A9WAP4"/>